<dbReference type="NCBIfam" id="TIGR00638">
    <property type="entry name" value="Mop"/>
    <property type="match status" value="1"/>
</dbReference>
<dbReference type="InterPro" id="IPR005116">
    <property type="entry name" value="Transp-assoc_OB_typ1"/>
</dbReference>
<dbReference type="RefSeq" id="WP_027288725.1">
    <property type="nucleotide sequence ID" value="NZ_NRRE01000026.1"/>
</dbReference>
<dbReference type="Gene3D" id="2.40.50.100">
    <property type="match status" value="1"/>
</dbReference>
<dbReference type="EMBL" id="NRRE01000026">
    <property type="protein sequence ID" value="MBK1698139.1"/>
    <property type="molecule type" value="Genomic_DNA"/>
</dbReference>
<reference evidence="4" key="1">
    <citation type="submission" date="2017-08" db="EMBL/GenBank/DDBJ databases">
        <authorList>
            <person name="Imhoff J.F."/>
            <person name="Rahn T."/>
            <person name="Kuenzel S."/>
            <person name="Neulinger S.C."/>
        </authorList>
    </citation>
    <scope>NUCLEOTIDE SEQUENCE</scope>
    <source>
        <strain evidence="4">DSM 9154</strain>
    </source>
</reference>
<comment type="caution">
    <text evidence="4">The sequence shown here is derived from an EMBL/GenBank/DDBJ whole genome shotgun (WGS) entry which is preliminary data.</text>
</comment>
<name>A0A934QJZ1_9PROT</name>
<keyword evidence="1 2" id="KW-0500">Molybdenum</keyword>
<dbReference type="InterPro" id="IPR008995">
    <property type="entry name" value="Mo/tungstate-bd_C_term_dom"/>
</dbReference>
<evidence type="ECO:0000256" key="2">
    <source>
        <dbReference type="PROSITE-ProRule" id="PRU01213"/>
    </source>
</evidence>
<proteinExistence type="predicted"/>
<dbReference type="InterPro" id="IPR004606">
    <property type="entry name" value="Mop_domain"/>
</dbReference>
<evidence type="ECO:0000313" key="4">
    <source>
        <dbReference type="EMBL" id="MBK1698139.1"/>
    </source>
</evidence>
<accession>A0A934QJZ1</accession>
<dbReference type="PROSITE" id="PS51866">
    <property type="entry name" value="MOP"/>
    <property type="match status" value="1"/>
</dbReference>
<organism evidence="4 5">
    <name type="scientific">Rhodovibrio salinarum</name>
    <dbReference type="NCBI Taxonomy" id="1087"/>
    <lineage>
        <taxon>Bacteria</taxon>
        <taxon>Pseudomonadati</taxon>
        <taxon>Pseudomonadota</taxon>
        <taxon>Alphaproteobacteria</taxon>
        <taxon>Rhodospirillales</taxon>
        <taxon>Rhodovibrionaceae</taxon>
        <taxon>Rhodovibrio</taxon>
    </lineage>
</organism>
<dbReference type="AlphaFoldDB" id="A0A934QJZ1"/>
<dbReference type="SUPFAM" id="SSF50331">
    <property type="entry name" value="MOP-like"/>
    <property type="match status" value="1"/>
</dbReference>
<evidence type="ECO:0000256" key="1">
    <source>
        <dbReference type="ARBA" id="ARBA00022505"/>
    </source>
</evidence>
<reference evidence="4" key="2">
    <citation type="journal article" date="2020" name="Microorganisms">
        <title>Osmotic Adaptation and Compatible Solute Biosynthesis of Phototrophic Bacteria as Revealed from Genome Analyses.</title>
        <authorList>
            <person name="Imhoff J.F."/>
            <person name="Rahn T."/>
            <person name="Kunzel S."/>
            <person name="Keller A."/>
            <person name="Neulinger S.C."/>
        </authorList>
    </citation>
    <scope>NUCLEOTIDE SEQUENCE</scope>
    <source>
        <strain evidence="4">DSM 9154</strain>
    </source>
</reference>
<keyword evidence="5" id="KW-1185">Reference proteome</keyword>
<feature type="domain" description="Mop" evidence="3">
    <location>
        <begin position="2"/>
        <end position="68"/>
    </location>
</feature>
<evidence type="ECO:0000259" key="3">
    <source>
        <dbReference type="PROSITE" id="PS51866"/>
    </source>
</evidence>
<gene>
    <name evidence="4" type="ORF">CKO21_12905</name>
</gene>
<evidence type="ECO:0000313" key="5">
    <source>
        <dbReference type="Proteomes" id="UP000778970"/>
    </source>
</evidence>
<sequence length="69" mass="7043">MAISARNTLSGTVKEIKRGMVTATVKVDIGGGNVITSSITLEAAEELGVAEGKPINVVIKASDVMLATD</sequence>
<dbReference type="GO" id="GO:0015689">
    <property type="term" value="P:molybdate ion transport"/>
    <property type="evidence" value="ECO:0007669"/>
    <property type="project" value="InterPro"/>
</dbReference>
<dbReference type="Pfam" id="PF03459">
    <property type="entry name" value="TOBE"/>
    <property type="match status" value="1"/>
</dbReference>
<dbReference type="Proteomes" id="UP000778970">
    <property type="component" value="Unassembled WGS sequence"/>
</dbReference>
<protein>
    <submittedName>
        <fullName evidence="4">Molybdenum-binding protein</fullName>
    </submittedName>
</protein>